<reference evidence="2" key="1">
    <citation type="submission" date="2020-02" db="EMBL/GenBank/DDBJ databases">
        <authorList>
            <person name="Meier V. D."/>
        </authorList>
    </citation>
    <scope>NUCLEOTIDE SEQUENCE</scope>
    <source>
        <strain evidence="2">AVDCRST_MAG38</strain>
    </source>
</reference>
<protein>
    <submittedName>
        <fullName evidence="2">Aspartyl-tRNA(Asn) amidotransferase subunit A @ Glutamyl-tRNA(Gln) amidotransferase subunit A</fullName>
        <ecNumber evidence="2">6.3.5.6</ecNumber>
        <ecNumber evidence="2">6.3.5.7</ecNumber>
    </submittedName>
</protein>
<feature type="region of interest" description="Disordered" evidence="1">
    <location>
        <begin position="1"/>
        <end position="449"/>
    </location>
</feature>
<dbReference type="GO" id="GO:0050567">
    <property type="term" value="F:glutaminyl-tRNA synthase (glutamine-hydrolyzing) activity"/>
    <property type="evidence" value="ECO:0007669"/>
    <property type="project" value="UniProtKB-EC"/>
</dbReference>
<name>A0A6J4RT10_9ACTN</name>
<dbReference type="EC" id="6.3.5.7" evidence="2"/>
<evidence type="ECO:0000313" key="2">
    <source>
        <dbReference type="EMBL" id="CAA9476947.1"/>
    </source>
</evidence>
<feature type="compositionally biased region" description="Low complexity" evidence="1">
    <location>
        <begin position="419"/>
        <end position="431"/>
    </location>
</feature>
<feature type="compositionally biased region" description="Low complexity" evidence="1">
    <location>
        <begin position="242"/>
        <end position="251"/>
    </location>
</feature>
<organism evidence="2">
    <name type="scientific">uncultured Solirubrobacteraceae bacterium</name>
    <dbReference type="NCBI Taxonomy" id="1162706"/>
    <lineage>
        <taxon>Bacteria</taxon>
        <taxon>Bacillati</taxon>
        <taxon>Actinomycetota</taxon>
        <taxon>Thermoleophilia</taxon>
        <taxon>Solirubrobacterales</taxon>
        <taxon>Solirubrobacteraceae</taxon>
        <taxon>environmental samples</taxon>
    </lineage>
</organism>
<keyword evidence="2" id="KW-0808">Transferase</keyword>
<gene>
    <name evidence="2" type="ORF">AVDCRST_MAG38-1745</name>
</gene>
<dbReference type="AlphaFoldDB" id="A0A6J4RT10"/>
<feature type="compositionally biased region" description="Basic residues" evidence="1">
    <location>
        <begin position="119"/>
        <end position="128"/>
    </location>
</feature>
<feature type="compositionally biased region" description="Low complexity" evidence="1">
    <location>
        <begin position="270"/>
        <end position="281"/>
    </location>
</feature>
<feature type="compositionally biased region" description="Basic and acidic residues" evidence="1">
    <location>
        <begin position="47"/>
        <end position="56"/>
    </location>
</feature>
<keyword evidence="2" id="KW-0436">Ligase</keyword>
<dbReference type="GO" id="GO:0050566">
    <property type="term" value="F:asparaginyl-tRNA synthase (glutamine-hydrolyzing) activity"/>
    <property type="evidence" value="ECO:0007669"/>
    <property type="project" value="UniProtKB-EC"/>
</dbReference>
<dbReference type="EC" id="6.3.5.6" evidence="2"/>
<feature type="compositionally biased region" description="Basic and acidic residues" evidence="1">
    <location>
        <begin position="158"/>
        <end position="169"/>
    </location>
</feature>
<feature type="compositionally biased region" description="Basic and acidic residues" evidence="1">
    <location>
        <begin position="303"/>
        <end position="318"/>
    </location>
</feature>
<proteinExistence type="predicted"/>
<feature type="compositionally biased region" description="Basic residues" evidence="1">
    <location>
        <begin position="1"/>
        <end position="46"/>
    </location>
</feature>
<sequence length="469" mass="50759">GDDSRRHRAHRSARSHPQRLRRRRRRARARGRRRRAGRCLRTVRGRALRDQGERAGRGPAADHGLRAAVRSPRRPRRLPGDAPEAGGLRGGRGDEPLRIRHPAHHRTPARRSDPQSVGRHPHARRVLRRLGGGGLGRDGARRPRQRRWGLAPHPGRLLRTDRPQAEPRPDLAGAGLGRQLPRGGGSTHAHGRRHRGAARRALRLRGRRRHVGAAAGRAVRRGRPPRSRPPAGGGHHRELPRRACAAGRRAGAAGGRRTARRPRPRGGRGVSAASRPRAARSVPDRLRPQHRAGDRRGRGHRRPAVDARRHRAALERRAGTGRRGAVARLPGRQGGAGAPRPRRGHLLRNPRPTAHAHAGAPAAADRRAPRLRGAPAGGPRPLGGLCAVHGPRQRDRTAGHQRSARARLRGPAALDPARRASSGRGAPAAGRRPARDPLPVDAAAPARGGTAARLRSVVKAGIELAARRV</sequence>
<feature type="compositionally biased region" description="Low complexity" evidence="1">
    <location>
        <begin position="371"/>
        <end position="384"/>
    </location>
</feature>
<evidence type="ECO:0000256" key="1">
    <source>
        <dbReference type="SAM" id="MobiDB-lite"/>
    </source>
</evidence>
<feature type="compositionally biased region" description="Basic residues" evidence="1">
    <location>
        <begin position="257"/>
        <end position="266"/>
    </location>
</feature>
<dbReference type="EMBL" id="CADCVJ010000147">
    <property type="protein sequence ID" value="CAA9476947.1"/>
    <property type="molecule type" value="Genomic_DNA"/>
</dbReference>
<feature type="non-terminal residue" evidence="2">
    <location>
        <position position="1"/>
    </location>
</feature>
<feature type="compositionally biased region" description="Basic residues" evidence="1">
    <location>
        <begin position="189"/>
        <end position="211"/>
    </location>
</feature>
<feature type="compositionally biased region" description="Low complexity" evidence="1">
    <location>
        <begin position="350"/>
        <end position="363"/>
    </location>
</feature>
<accession>A0A6J4RT10</accession>
<feature type="compositionally biased region" description="Basic and acidic residues" evidence="1">
    <location>
        <begin position="282"/>
        <end position="296"/>
    </location>
</feature>
<feature type="non-terminal residue" evidence="2">
    <location>
        <position position="469"/>
    </location>
</feature>
<dbReference type="GO" id="GO:0016740">
    <property type="term" value="F:transferase activity"/>
    <property type="evidence" value="ECO:0007669"/>
    <property type="project" value="UniProtKB-KW"/>
</dbReference>
<feature type="compositionally biased region" description="Basic residues" evidence="1">
    <location>
        <begin position="99"/>
        <end position="109"/>
    </location>
</feature>